<evidence type="ECO:0000256" key="1">
    <source>
        <dbReference type="SAM" id="MobiDB-lite"/>
    </source>
</evidence>
<protein>
    <submittedName>
        <fullName evidence="2">DUF3606 domain-containing protein</fullName>
    </submittedName>
</protein>
<evidence type="ECO:0000313" key="3">
    <source>
        <dbReference type="Proteomes" id="UP000759103"/>
    </source>
</evidence>
<feature type="region of interest" description="Disordered" evidence="1">
    <location>
        <begin position="1"/>
        <end position="21"/>
    </location>
</feature>
<dbReference type="Pfam" id="PF12244">
    <property type="entry name" value="DUF3606"/>
    <property type="match status" value="1"/>
</dbReference>
<dbReference type="EMBL" id="JAHXZN010000009">
    <property type="protein sequence ID" value="MBW6532752.1"/>
    <property type="molecule type" value="Genomic_DNA"/>
</dbReference>
<comment type="caution">
    <text evidence="2">The sequence shown here is derived from an EMBL/GenBank/DDBJ whole genome shotgun (WGS) entry which is preliminary data.</text>
</comment>
<sequence length="66" mass="7151">MADDKTNRGEQDRARVSGSEPYEVEYFASKHGLSQQQARELIASVGNDRAKLDAAAEGIKGERGQG</sequence>
<organism evidence="2 3">
    <name type="scientific">Sphingomonas citri</name>
    <dbReference type="NCBI Taxonomy" id="2862499"/>
    <lineage>
        <taxon>Bacteria</taxon>
        <taxon>Pseudomonadati</taxon>
        <taxon>Pseudomonadota</taxon>
        <taxon>Alphaproteobacteria</taxon>
        <taxon>Sphingomonadales</taxon>
        <taxon>Sphingomonadaceae</taxon>
        <taxon>Sphingomonas</taxon>
    </lineage>
</organism>
<dbReference type="InterPro" id="IPR022037">
    <property type="entry name" value="DUF3606"/>
</dbReference>
<proteinExistence type="predicted"/>
<reference evidence="2 3" key="1">
    <citation type="submission" date="2021-07" db="EMBL/GenBank/DDBJ databases">
        <title>Sphingomonas sp.</title>
        <authorList>
            <person name="Feng G."/>
            <person name="Li J."/>
            <person name="Pan M."/>
        </authorList>
    </citation>
    <scope>NUCLEOTIDE SEQUENCE [LARGE SCALE GENOMIC DNA]</scope>
    <source>
        <strain evidence="2 3">RRHST34</strain>
    </source>
</reference>
<evidence type="ECO:0000313" key="2">
    <source>
        <dbReference type="EMBL" id="MBW6532752.1"/>
    </source>
</evidence>
<dbReference type="Proteomes" id="UP000759103">
    <property type="component" value="Unassembled WGS sequence"/>
</dbReference>
<dbReference type="RefSeq" id="WP_219750331.1">
    <property type="nucleotide sequence ID" value="NZ_JAHXZN010000009.1"/>
</dbReference>
<feature type="compositionally biased region" description="Basic and acidic residues" evidence="1">
    <location>
        <begin position="1"/>
        <end position="15"/>
    </location>
</feature>
<name>A0ABS7BTD9_9SPHN</name>
<gene>
    <name evidence="2" type="ORF">KZ820_18570</name>
</gene>
<accession>A0ABS7BTD9</accession>
<keyword evidence="3" id="KW-1185">Reference proteome</keyword>